<gene>
    <name evidence="1" type="ORF">UFOVP828_165</name>
</gene>
<dbReference type="EMBL" id="LR796766">
    <property type="protein sequence ID" value="CAB4164876.1"/>
    <property type="molecule type" value="Genomic_DNA"/>
</dbReference>
<organism evidence="1">
    <name type="scientific">uncultured Caudovirales phage</name>
    <dbReference type="NCBI Taxonomy" id="2100421"/>
    <lineage>
        <taxon>Viruses</taxon>
        <taxon>Duplodnaviria</taxon>
        <taxon>Heunggongvirae</taxon>
        <taxon>Uroviricota</taxon>
        <taxon>Caudoviricetes</taxon>
        <taxon>Peduoviridae</taxon>
        <taxon>Maltschvirus</taxon>
        <taxon>Maltschvirus maltsch</taxon>
    </lineage>
</organism>
<evidence type="ECO:0000313" key="1">
    <source>
        <dbReference type="EMBL" id="CAB4164876.1"/>
    </source>
</evidence>
<name>A0A6J5P4F1_9CAUD</name>
<protein>
    <submittedName>
        <fullName evidence="1">Uncharacterized protein</fullName>
    </submittedName>
</protein>
<accession>A0A6J5P4F1</accession>
<sequence length="91" mass="10410">MNTSTQYTIANVCDNIKNMLIDKNKSYGDSALDPIRIFSKANSDEQIKIRIDDKLSRISRGSEFYGDNDLDDLIGYLILLKVSKVYNKEEL</sequence>
<proteinExistence type="predicted"/>
<reference evidence="1" key="1">
    <citation type="submission" date="2020-04" db="EMBL/GenBank/DDBJ databases">
        <authorList>
            <person name="Chiriac C."/>
            <person name="Salcher M."/>
            <person name="Ghai R."/>
            <person name="Kavagutti S V."/>
        </authorList>
    </citation>
    <scope>NUCLEOTIDE SEQUENCE</scope>
</reference>